<protein>
    <submittedName>
        <fullName evidence="8">DEKNAAC104483</fullName>
    </submittedName>
</protein>
<dbReference type="PANTHER" id="PTHR23502:SF190">
    <property type="entry name" value="YALI0F08063P"/>
    <property type="match status" value="1"/>
</dbReference>
<feature type="transmembrane region" description="Helical" evidence="6">
    <location>
        <begin position="434"/>
        <end position="456"/>
    </location>
</feature>
<accession>A0A448YRN1</accession>
<dbReference type="GO" id="GO:0022857">
    <property type="term" value="F:transmembrane transporter activity"/>
    <property type="evidence" value="ECO:0007669"/>
    <property type="project" value="InterPro"/>
</dbReference>
<dbReference type="Proteomes" id="UP000290900">
    <property type="component" value="Unassembled WGS sequence"/>
</dbReference>
<keyword evidence="9" id="KW-1185">Reference proteome</keyword>
<evidence type="ECO:0000259" key="7">
    <source>
        <dbReference type="PROSITE" id="PS50850"/>
    </source>
</evidence>
<evidence type="ECO:0000256" key="3">
    <source>
        <dbReference type="ARBA" id="ARBA00022989"/>
    </source>
</evidence>
<dbReference type="FunFam" id="1.20.1250.20:FF:000011">
    <property type="entry name" value="MFS multidrug transporter, putative"/>
    <property type="match status" value="1"/>
</dbReference>
<dbReference type="InterPro" id="IPR011701">
    <property type="entry name" value="MFS"/>
</dbReference>
<dbReference type="InterPro" id="IPR020846">
    <property type="entry name" value="MFS_dom"/>
</dbReference>
<dbReference type="PANTHER" id="PTHR23502">
    <property type="entry name" value="MAJOR FACILITATOR SUPERFAMILY"/>
    <property type="match status" value="1"/>
</dbReference>
<evidence type="ECO:0000313" key="8">
    <source>
        <dbReference type="EMBL" id="VEU23572.1"/>
    </source>
</evidence>
<feature type="transmembrane region" description="Helical" evidence="6">
    <location>
        <begin position="154"/>
        <end position="176"/>
    </location>
</feature>
<dbReference type="InterPro" id="IPR036259">
    <property type="entry name" value="MFS_trans_sf"/>
</dbReference>
<sequence>MSIKDEENDPSTLPTSDSESHNTDNLLHSNDFVLDENCQLTFATASPLKPRNWSTSKKLVYTILYGLATFSAQFNSATMASESYVNRMNQLYGLSAECALLGTSLYVLGIAFGPMVFAPMSEMYGRKLGVFVPFLISALFTFSTSISYNVPGIMVTRFLAGFFAGAPIVSSGGVLADIWDPSTRGAAVGLYAIFVSSGPSFGPIISSLLISSNDSLQSWRIPQWFIGLVELSLFVVDVLSLHETYEPVLLSRYAKQLRLDSKQWSIHSAQDAWHFDLKETLSIHMVRPFAMLATPIVFLMALFASYVFGLFYLFITNIDEAFFLANGWQGTIADLPLIAFFIGGVAGCLCNILWARKYAQIIEKKDGEPIPEERLPIMIMLGWLMPAGLFMFGWTCTSSIPWIVPCIAIVFIGIGFMTIFQNSLNYLIDSFPKYSASVIAANTFLRSVFAASFPLFGKQLYVNLGVGWGSSVIGFIALFMIPIPVFFYKYGRKIRAKNPYANRVS</sequence>
<dbReference type="OrthoDB" id="9986881at2759"/>
<feature type="transmembrane region" description="Helical" evidence="6">
    <location>
        <begin position="468"/>
        <end position="488"/>
    </location>
</feature>
<dbReference type="Gene3D" id="1.20.1250.20">
    <property type="entry name" value="MFS general substrate transporter like domains"/>
    <property type="match status" value="1"/>
</dbReference>
<feature type="transmembrane region" description="Helical" evidence="6">
    <location>
        <begin position="289"/>
        <end position="315"/>
    </location>
</feature>
<dbReference type="AlphaFoldDB" id="A0A448YRN1"/>
<feature type="transmembrane region" description="Helical" evidence="6">
    <location>
        <begin position="188"/>
        <end position="209"/>
    </location>
</feature>
<feature type="transmembrane region" description="Helical" evidence="6">
    <location>
        <begin position="99"/>
        <end position="118"/>
    </location>
</feature>
<evidence type="ECO:0000256" key="5">
    <source>
        <dbReference type="SAM" id="MobiDB-lite"/>
    </source>
</evidence>
<proteinExistence type="predicted"/>
<gene>
    <name evidence="8" type="ORF">BRENAR_LOCUS4302</name>
</gene>
<dbReference type="EMBL" id="CAACVR010000045">
    <property type="protein sequence ID" value="VEU23572.1"/>
    <property type="molecule type" value="Genomic_DNA"/>
</dbReference>
<feature type="transmembrane region" description="Helical" evidence="6">
    <location>
        <begin position="130"/>
        <end position="148"/>
    </location>
</feature>
<dbReference type="CDD" id="cd17323">
    <property type="entry name" value="MFS_Tpo1_MDR_like"/>
    <property type="match status" value="1"/>
</dbReference>
<dbReference type="STRING" id="13370.A0A448YRN1"/>
<feature type="transmembrane region" description="Helical" evidence="6">
    <location>
        <begin position="59"/>
        <end position="79"/>
    </location>
</feature>
<keyword evidence="2 6" id="KW-0812">Transmembrane</keyword>
<evidence type="ECO:0000256" key="6">
    <source>
        <dbReference type="SAM" id="Phobius"/>
    </source>
</evidence>
<feature type="transmembrane region" description="Helical" evidence="6">
    <location>
        <begin position="400"/>
        <end position="422"/>
    </location>
</feature>
<dbReference type="Pfam" id="PF07690">
    <property type="entry name" value="MFS_1"/>
    <property type="match status" value="1"/>
</dbReference>
<reference evidence="8 9" key="1">
    <citation type="submission" date="2018-12" db="EMBL/GenBank/DDBJ databases">
        <authorList>
            <person name="Tiukova I."/>
            <person name="Dainat J."/>
        </authorList>
    </citation>
    <scope>NUCLEOTIDE SEQUENCE [LARGE SCALE GENOMIC DNA]</scope>
</reference>
<organism evidence="8 9">
    <name type="scientific">Brettanomyces naardenensis</name>
    <name type="common">Yeast</name>
    <dbReference type="NCBI Taxonomy" id="13370"/>
    <lineage>
        <taxon>Eukaryota</taxon>
        <taxon>Fungi</taxon>
        <taxon>Dikarya</taxon>
        <taxon>Ascomycota</taxon>
        <taxon>Saccharomycotina</taxon>
        <taxon>Pichiomycetes</taxon>
        <taxon>Pichiales</taxon>
        <taxon>Pichiaceae</taxon>
        <taxon>Brettanomyces</taxon>
    </lineage>
</organism>
<dbReference type="PROSITE" id="PS50850">
    <property type="entry name" value="MFS"/>
    <property type="match status" value="1"/>
</dbReference>
<evidence type="ECO:0000256" key="2">
    <source>
        <dbReference type="ARBA" id="ARBA00022692"/>
    </source>
</evidence>
<dbReference type="InParanoid" id="A0A448YRN1"/>
<comment type="subcellular location">
    <subcellularLocation>
        <location evidence="1">Membrane</location>
        <topology evidence="1">Multi-pass membrane protein</topology>
    </subcellularLocation>
</comment>
<feature type="region of interest" description="Disordered" evidence="5">
    <location>
        <begin position="1"/>
        <end position="23"/>
    </location>
</feature>
<evidence type="ECO:0000313" key="9">
    <source>
        <dbReference type="Proteomes" id="UP000290900"/>
    </source>
</evidence>
<keyword evidence="4 6" id="KW-0472">Membrane</keyword>
<evidence type="ECO:0000256" key="4">
    <source>
        <dbReference type="ARBA" id="ARBA00023136"/>
    </source>
</evidence>
<feature type="compositionally biased region" description="Polar residues" evidence="5">
    <location>
        <begin position="10"/>
        <end position="23"/>
    </location>
</feature>
<feature type="domain" description="Major facilitator superfamily (MFS) profile" evidence="7">
    <location>
        <begin position="61"/>
        <end position="495"/>
    </location>
</feature>
<dbReference type="SUPFAM" id="SSF103473">
    <property type="entry name" value="MFS general substrate transporter"/>
    <property type="match status" value="1"/>
</dbReference>
<evidence type="ECO:0000256" key="1">
    <source>
        <dbReference type="ARBA" id="ARBA00004141"/>
    </source>
</evidence>
<feature type="transmembrane region" description="Helical" evidence="6">
    <location>
        <begin position="335"/>
        <end position="354"/>
    </location>
</feature>
<feature type="transmembrane region" description="Helical" evidence="6">
    <location>
        <begin position="375"/>
        <end position="394"/>
    </location>
</feature>
<dbReference type="GO" id="GO:0005886">
    <property type="term" value="C:plasma membrane"/>
    <property type="evidence" value="ECO:0007669"/>
    <property type="project" value="TreeGrafter"/>
</dbReference>
<keyword evidence="3 6" id="KW-1133">Transmembrane helix</keyword>
<name>A0A448YRN1_BRENA</name>